<gene>
    <name evidence="1" type="ORF">BU25DRAFT_342193</name>
</gene>
<evidence type="ECO:0000313" key="1">
    <source>
        <dbReference type="EMBL" id="KAF2626983.1"/>
    </source>
</evidence>
<dbReference type="EMBL" id="MU006718">
    <property type="protein sequence ID" value="KAF2626983.1"/>
    <property type="molecule type" value="Genomic_DNA"/>
</dbReference>
<proteinExistence type="predicted"/>
<name>A0ACB6RZ39_9PLEO</name>
<keyword evidence="2" id="KW-1185">Reference proteome</keyword>
<organism evidence="1 2">
    <name type="scientific">Macroventuria anomochaeta</name>
    <dbReference type="NCBI Taxonomy" id="301207"/>
    <lineage>
        <taxon>Eukaryota</taxon>
        <taxon>Fungi</taxon>
        <taxon>Dikarya</taxon>
        <taxon>Ascomycota</taxon>
        <taxon>Pezizomycotina</taxon>
        <taxon>Dothideomycetes</taxon>
        <taxon>Pleosporomycetidae</taxon>
        <taxon>Pleosporales</taxon>
        <taxon>Pleosporineae</taxon>
        <taxon>Didymellaceae</taxon>
        <taxon>Macroventuria</taxon>
    </lineage>
</organism>
<sequence>MSSDASKLSITGLIAAAKDAGFQNFQNLLESYGLQIWKDDEVQEGKAILRAMGYGI</sequence>
<evidence type="ECO:0000313" key="2">
    <source>
        <dbReference type="Proteomes" id="UP000799754"/>
    </source>
</evidence>
<comment type="caution">
    <text evidence="1">The sequence shown here is derived from an EMBL/GenBank/DDBJ whole genome shotgun (WGS) entry which is preliminary data.</text>
</comment>
<accession>A0ACB6RZ39</accession>
<dbReference type="Proteomes" id="UP000799754">
    <property type="component" value="Unassembled WGS sequence"/>
</dbReference>
<protein>
    <submittedName>
        <fullName evidence="1">Uncharacterized protein</fullName>
    </submittedName>
</protein>
<reference evidence="1" key="1">
    <citation type="journal article" date="2020" name="Stud. Mycol.">
        <title>101 Dothideomycetes genomes: a test case for predicting lifestyles and emergence of pathogens.</title>
        <authorList>
            <person name="Haridas S."/>
            <person name="Albert R."/>
            <person name="Binder M."/>
            <person name="Bloem J."/>
            <person name="Labutti K."/>
            <person name="Salamov A."/>
            <person name="Andreopoulos B."/>
            <person name="Baker S."/>
            <person name="Barry K."/>
            <person name="Bills G."/>
            <person name="Bluhm B."/>
            <person name="Cannon C."/>
            <person name="Castanera R."/>
            <person name="Culley D."/>
            <person name="Daum C."/>
            <person name="Ezra D."/>
            <person name="Gonzalez J."/>
            <person name="Henrissat B."/>
            <person name="Kuo A."/>
            <person name="Liang C."/>
            <person name="Lipzen A."/>
            <person name="Lutzoni F."/>
            <person name="Magnuson J."/>
            <person name="Mondo S."/>
            <person name="Nolan M."/>
            <person name="Ohm R."/>
            <person name="Pangilinan J."/>
            <person name="Park H.-J."/>
            <person name="Ramirez L."/>
            <person name="Alfaro M."/>
            <person name="Sun H."/>
            <person name="Tritt A."/>
            <person name="Yoshinaga Y."/>
            <person name="Zwiers L.-H."/>
            <person name="Turgeon B."/>
            <person name="Goodwin S."/>
            <person name="Spatafora J."/>
            <person name="Crous P."/>
            <person name="Grigoriev I."/>
        </authorList>
    </citation>
    <scope>NUCLEOTIDE SEQUENCE</scope>
    <source>
        <strain evidence="1">CBS 525.71</strain>
    </source>
</reference>